<sequence>MQLEFVPVLFVIFFGAAVTSTMALYTRQSLMVAYIILGGLLGPWGFQFITEANVVQDIGDAGVIFLLFLLGMHLDPIGMLDKLRESAMVALLSSLLFMSIGYGICILFDLPMVDSLVIGLSLMFSSTIISLKLLPSGMIHSSPVSEFMISILLLQDLIAMIALLVVPTLNAGSLDIWPIVLRLGYLPFIIIFGFMVERFILSKLFDVFERNKEYLFLLAIAWCLSMAELCEVLGLSSEIGAFIAGVSLASDSRVSLYLVKALEPLRDFFLVLFFFSVGASYNFGMLNSVLYPTAALLVVAVLFKPYVFRILMARVGEPIDDSWELGFRLGQGSEFSLLLARISVANGVLGIEGTSIIQGVAIISFLVSSFWVVRRYATPIGAPEIH</sequence>
<dbReference type="Pfam" id="PF00999">
    <property type="entry name" value="Na_H_Exchanger"/>
    <property type="match status" value="1"/>
</dbReference>
<evidence type="ECO:0000256" key="3">
    <source>
        <dbReference type="ARBA" id="ARBA00022448"/>
    </source>
</evidence>
<feature type="transmembrane region" description="Helical" evidence="9">
    <location>
        <begin position="32"/>
        <end position="49"/>
    </location>
</feature>
<evidence type="ECO:0000256" key="2">
    <source>
        <dbReference type="ARBA" id="ARBA00005551"/>
    </source>
</evidence>
<evidence type="ECO:0000313" key="11">
    <source>
        <dbReference type="EMBL" id="UTC24756.1"/>
    </source>
</evidence>
<accession>A0ABY5DKG0</accession>
<evidence type="ECO:0000256" key="1">
    <source>
        <dbReference type="ARBA" id="ARBA00004141"/>
    </source>
</evidence>
<dbReference type="Gene3D" id="1.20.1530.20">
    <property type="match status" value="1"/>
</dbReference>
<feature type="transmembrane region" description="Helical" evidence="9">
    <location>
        <begin position="289"/>
        <end position="308"/>
    </location>
</feature>
<evidence type="ECO:0000313" key="12">
    <source>
        <dbReference type="Proteomes" id="UP001055955"/>
    </source>
</evidence>
<evidence type="ECO:0000256" key="7">
    <source>
        <dbReference type="ARBA" id="ARBA00023065"/>
    </source>
</evidence>
<protein>
    <submittedName>
        <fullName evidence="11">Cation:proton antiporter</fullName>
    </submittedName>
</protein>
<feature type="transmembrane region" description="Helical" evidence="9">
    <location>
        <begin position="266"/>
        <end position="283"/>
    </location>
</feature>
<feature type="transmembrane region" description="Helical" evidence="9">
    <location>
        <begin position="87"/>
        <end position="110"/>
    </location>
</feature>
<dbReference type="RefSeq" id="WP_258568545.1">
    <property type="nucleotide sequence ID" value="NZ_CP092900.1"/>
</dbReference>
<evidence type="ECO:0000256" key="6">
    <source>
        <dbReference type="ARBA" id="ARBA00022989"/>
    </source>
</evidence>
<evidence type="ECO:0000256" key="9">
    <source>
        <dbReference type="SAM" id="Phobius"/>
    </source>
</evidence>
<feature type="transmembrane region" description="Helical" evidence="9">
    <location>
        <begin position="213"/>
        <end position="235"/>
    </location>
</feature>
<feature type="transmembrane region" description="Helical" evidence="9">
    <location>
        <begin position="147"/>
        <end position="167"/>
    </location>
</feature>
<dbReference type="Proteomes" id="UP001055955">
    <property type="component" value="Chromosome"/>
</dbReference>
<feature type="transmembrane region" description="Helical" evidence="9">
    <location>
        <begin position="6"/>
        <end position="25"/>
    </location>
</feature>
<keyword evidence="3" id="KW-0813">Transport</keyword>
<keyword evidence="5 9" id="KW-0812">Transmembrane</keyword>
<keyword evidence="7" id="KW-0406">Ion transport</keyword>
<name>A0ABY5DKG0_9GAMM</name>
<feature type="domain" description="Cation/H+ exchanger transmembrane" evidence="10">
    <location>
        <begin position="20"/>
        <end position="372"/>
    </location>
</feature>
<proteinExistence type="inferred from homology"/>
<feature type="transmembrane region" description="Helical" evidence="9">
    <location>
        <begin position="116"/>
        <end position="135"/>
    </location>
</feature>
<evidence type="ECO:0000256" key="5">
    <source>
        <dbReference type="ARBA" id="ARBA00022692"/>
    </source>
</evidence>
<comment type="subcellular location">
    <subcellularLocation>
        <location evidence="1">Membrane</location>
        <topology evidence="1">Multi-pass membrane protein</topology>
    </subcellularLocation>
</comment>
<keyword evidence="4" id="KW-0050">Antiport</keyword>
<organism evidence="11 12">
    <name type="scientific">Candidatus Comchoanobacter bicostacola</name>
    <dbReference type="NCBI Taxonomy" id="2919598"/>
    <lineage>
        <taxon>Bacteria</taxon>
        <taxon>Pseudomonadati</taxon>
        <taxon>Pseudomonadota</taxon>
        <taxon>Gammaproteobacteria</taxon>
        <taxon>Candidatus Comchoanobacterales</taxon>
        <taxon>Candidatus Comchoanobacteraceae</taxon>
        <taxon>Candidatus Comchoanobacter</taxon>
    </lineage>
</organism>
<feature type="transmembrane region" description="Helical" evidence="9">
    <location>
        <begin position="61"/>
        <end position="80"/>
    </location>
</feature>
<keyword evidence="12" id="KW-1185">Reference proteome</keyword>
<evidence type="ECO:0000259" key="10">
    <source>
        <dbReference type="Pfam" id="PF00999"/>
    </source>
</evidence>
<feature type="transmembrane region" description="Helical" evidence="9">
    <location>
        <begin position="355"/>
        <end position="373"/>
    </location>
</feature>
<gene>
    <name evidence="11" type="ORF">MMH89_01125</name>
</gene>
<dbReference type="EMBL" id="CP092900">
    <property type="protein sequence ID" value="UTC24756.1"/>
    <property type="molecule type" value="Genomic_DNA"/>
</dbReference>
<reference evidence="11 12" key="1">
    <citation type="journal article" date="2022" name="Nat. Microbiol.">
        <title>The microbiome of a bacterivorous marine choanoflagellate contains a resource-demanding obligate bacterial associate.</title>
        <authorList>
            <person name="Needham D.M."/>
            <person name="Poirier C."/>
            <person name="Bachy C."/>
            <person name="George E.E."/>
            <person name="Wilken S."/>
            <person name="Yung C.C.M."/>
            <person name="Limardo A.J."/>
            <person name="Morando M."/>
            <person name="Sudek L."/>
            <person name="Malmstrom R.R."/>
            <person name="Keeling P.J."/>
            <person name="Santoro A.E."/>
            <person name="Worden A.Z."/>
        </authorList>
    </citation>
    <scope>NUCLEOTIDE SEQUENCE [LARGE SCALE GENOMIC DNA]</scope>
    <source>
        <strain evidence="11 12">Comchoano-1</strain>
    </source>
</reference>
<dbReference type="InterPro" id="IPR038770">
    <property type="entry name" value="Na+/solute_symporter_sf"/>
</dbReference>
<feature type="transmembrane region" description="Helical" evidence="9">
    <location>
        <begin position="179"/>
        <end position="201"/>
    </location>
</feature>
<dbReference type="PANTHER" id="PTHR42751">
    <property type="entry name" value="SODIUM/HYDROGEN EXCHANGER FAMILY/TRKA DOMAIN PROTEIN"/>
    <property type="match status" value="1"/>
</dbReference>
<comment type="similarity">
    <text evidence="2">Belongs to the monovalent cation:proton antiporter 2 (CPA2) transporter (TC 2.A.37) family.</text>
</comment>
<dbReference type="InterPro" id="IPR006153">
    <property type="entry name" value="Cation/H_exchanger_TM"/>
</dbReference>
<evidence type="ECO:0000256" key="8">
    <source>
        <dbReference type="ARBA" id="ARBA00023136"/>
    </source>
</evidence>
<dbReference type="PANTHER" id="PTHR42751:SF3">
    <property type="entry name" value="SODIUM_GLUTAMATE SYMPORTER"/>
    <property type="match status" value="1"/>
</dbReference>
<keyword evidence="8 9" id="KW-0472">Membrane</keyword>
<keyword evidence="6 9" id="KW-1133">Transmembrane helix</keyword>
<evidence type="ECO:0000256" key="4">
    <source>
        <dbReference type="ARBA" id="ARBA00022449"/>
    </source>
</evidence>